<dbReference type="GO" id="GO:0016301">
    <property type="term" value="F:kinase activity"/>
    <property type="evidence" value="ECO:0007669"/>
    <property type="project" value="UniProtKB-UniRule"/>
</dbReference>
<evidence type="ECO:0000256" key="1">
    <source>
        <dbReference type="ARBA" id="ARBA00011961"/>
    </source>
</evidence>
<keyword evidence="3" id="KW-0808">Transferase</keyword>
<dbReference type="GO" id="GO:0102193">
    <property type="term" value="F:protein-ribulosamine 3-kinase activity"/>
    <property type="evidence" value="ECO:0007669"/>
    <property type="project" value="UniProtKB-EC"/>
</dbReference>
<comment type="similarity">
    <text evidence="3">Belongs to the fructosamine kinase family.</text>
</comment>
<dbReference type="InterPro" id="IPR016477">
    <property type="entry name" value="Fructo-/Ketosamine-3-kinase"/>
</dbReference>
<dbReference type="GeneID" id="81425919"/>
<dbReference type="EC" id="2.7.1.172" evidence="1"/>
<proteinExistence type="inferred from homology"/>
<comment type="catalytic activity">
    <reaction evidence="2">
        <text>N(6)-D-ribulosyl-L-lysyl-[protein] + ATP = N(6)-(3-O-phospho-D-ribulosyl)-L-lysyl-[protein] + ADP + H(+)</text>
        <dbReference type="Rhea" id="RHEA:48432"/>
        <dbReference type="Rhea" id="RHEA-COMP:12103"/>
        <dbReference type="Rhea" id="RHEA-COMP:12104"/>
        <dbReference type="ChEBI" id="CHEBI:15378"/>
        <dbReference type="ChEBI" id="CHEBI:30616"/>
        <dbReference type="ChEBI" id="CHEBI:90418"/>
        <dbReference type="ChEBI" id="CHEBI:90420"/>
        <dbReference type="ChEBI" id="CHEBI:456216"/>
        <dbReference type="EC" id="2.7.1.172"/>
    </reaction>
    <physiologicalReaction direction="left-to-right" evidence="2">
        <dbReference type="Rhea" id="RHEA:48433"/>
    </physiologicalReaction>
</comment>
<dbReference type="Proteomes" id="UP001149163">
    <property type="component" value="Unassembled WGS sequence"/>
</dbReference>
<dbReference type="FunFam" id="3.90.1200.10:FF:000018">
    <property type="entry name" value="Fructosamine-3-kinase, putative"/>
    <property type="match status" value="1"/>
</dbReference>
<evidence type="ECO:0000256" key="2">
    <source>
        <dbReference type="ARBA" id="ARBA00048655"/>
    </source>
</evidence>
<dbReference type="PANTHER" id="PTHR12149:SF8">
    <property type="entry name" value="PROTEIN-RIBULOSAMINE 3-KINASE"/>
    <property type="match status" value="1"/>
</dbReference>
<sequence>MRSAPPAILKALNLHTDPTKCTLDSSGLGSGFTSTGALLATITNEDGTEEQHKYFVKTSKDGVAAQEMFHGEYESLNAIASSVPGFCPRALAWGPLDDKKTYFLATEFLELGGAMGRTSSDETNPTSLAYRLGKLHTTPAPADPKTGRPRYGFPVPTFCGDTKQPNTFHDSWAEFYANERLLTILASSEKRNGRDADLRALVEQTAHVVVPRLLGDDYLGYNSRREGQGIQPVVVHGDLWSGNADRGKIAGTGRGEQVGDVVYDPSACYAHNEFELGIMHMFGGFGARFFERYHRVVPKTEPVEEYDDRVRLYELYHHLNHHAIFGGGYRSGAMSIMNKLVRKYTDSR</sequence>
<accession>A0A9W9I911</accession>
<name>A0A9W9I911_9EURO</name>
<evidence type="ECO:0000313" key="5">
    <source>
        <dbReference type="Proteomes" id="UP001149163"/>
    </source>
</evidence>
<dbReference type="PIRSF" id="PIRSF006221">
    <property type="entry name" value="Ketosamine-3-kinase"/>
    <property type="match status" value="1"/>
</dbReference>
<keyword evidence="5" id="KW-1185">Reference proteome</keyword>
<organism evidence="4 5">
    <name type="scientific">Penicillium canariense</name>
    <dbReference type="NCBI Taxonomy" id="189055"/>
    <lineage>
        <taxon>Eukaryota</taxon>
        <taxon>Fungi</taxon>
        <taxon>Dikarya</taxon>
        <taxon>Ascomycota</taxon>
        <taxon>Pezizomycotina</taxon>
        <taxon>Eurotiomycetes</taxon>
        <taxon>Eurotiomycetidae</taxon>
        <taxon>Eurotiales</taxon>
        <taxon>Aspergillaceae</taxon>
        <taxon>Penicillium</taxon>
    </lineage>
</organism>
<dbReference type="EMBL" id="JAPQKN010000002">
    <property type="protein sequence ID" value="KAJ5169024.1"/>
    <property type="molecule type" value="Genomic_DNA"/>
</dbReference>
<evidence type="ECO:0000313" key="4">
    <source>
        <dbReference type="EMBL" id="KAJ5169024.1"/>
    </source>
</evidence>
<comment type="caution">
    <text evidence="4">The sequence shown here is derived from an EMBL/GenBank/DDBJ whole genome shotgun (WGS) entry which is preliminary data.</text>
</comment>
<dbReference type="OrthoDB" id="5772781at2759"/>
<keyword evidence="3" id="KW-0418">Kinase</keyword>
<dbReference type="Pfam" id="PF03881">
    <property type="entry name" value="Fructosamin_kin"/>
    <property type="match status" value="1"/>
</dbReference>
<dbReference type="InterPro" id="IPR011009">
    <property type="entry name" value="Kinase-like_dom_sf"/>
</dbReference>
<protein>
    <recommendedName>
        <fullName evidence="1">protein-ribulosamine 3-kinase</fullName>
        <ecNumber evidence="1">2.7.1.172</ecNumber>
    </recommendedName>
</protein>
<dbReference type="SUPFAM" id="SSF56112">
    <property type="entry name" value="Protein kinase-like (PK-like)"/>
    <property type="match status" value="1"/>
</dbReference>
<dbReference type="AlphaFoldDB" id="A0A9W9I911"/>
<dbReference type="RefSeq" id="XP_056545485.1">
    <property type="nucleotide sequence ID" value="XM_056686743.1"/>
</dbReference>
<dbReference type="Gene3D" id="3.90.1200.10">
    <property type="match status" value="1"/>
</dbReference>
<gene>
    <name evidence="4" type="ORF">N7482_004618</name>
</gene>
<evidence type="ECO:0000256" key="3">
    <source>
        <dbReference type="PIRNR" id="PIRNR006221"/>
    </source>
</evidence>
<reference evidence="4" key="2">
    <citation type="journal article" date="2023" name="IMA Fungus">
        <title>Comparative genomic study of the Penicillium genus elucidates a diverse pangenome and 15 lateral gene transfer events.</title>
        <authorList>
            <person name="Petersen C."/>
            <person name="Sorensen T."/>
            <person name="Nielsen M.R."/>
            <person name="Sondergaard T.E."/>
            <person name="Sorensen J.L."/>
            <person name="Fitzpatrick D.A."/>
            <person name="Frisvad J.C."/>
            <person name="Nielsen K.L."/>
        </authorList>
    </citation>
    <scope>NUCLEOTIDE SEQUENCE</scope>
    <source>
        <strain evidence="4">IBT 26290</strain>
    </source>
</reference>
<reference evidence="4" key="1">
    <citation type="submission" date="2022-11" db="EMBL/GenBank/DDBJ databases">
        <authorList>
            <person name="Petersen C."/>
        </authorList>
    </citation>
    <scope>NUCLEOTIDE SEQUENCE</scope>
    <source>
        <strain evidence="4">IBT 26290</strain>
    </source>
</reference>
<dbReference type="PANTHER" id="PTHR12149">
    <property type="entry name" value="FRUCTOSAMINE 3 KINASE-RELATED PROTEIN"/>
    <property type="match status" value="1"/>
</dbReference>